<dbReference type="OrthoDB" id="1734141at2759"/>
<sequence>MIKPTFILLLFLFVNLNHGRELPEDYWKSIMKEERMPEAIRDLLVEGPEASQPAGAKRIKHFVKDFDTRSIAVIYRKLSEPEKITTEDYKKKGDEYSFVELNKPEMEFHTYHRDHKLKI</sequence>
<evidence type="ECO:0000313" key="3">
    <source>
        <dbReference type="Proteomes" id="UP000027138"/>
    </source>
</evidence>
<dbReference type="STRING" id="180498.A0A067K4T9"/>
<dbReference type="Pfam" id="PF10950">
    <property type="entry name" value="Organ_specific"/>
    <property type="match status" value="1"/>
</dbReference>
<protein>
    <submittedName>
        <fullName evidence="2">Uncharacterized protein</fullName>
    </submittedName>
</protein>
<gene>
    <name evidence="2" type="ORF">JCGZ_11582</name>
</gene>
<feature type="chain" id="PRO_5001639239" evidence="1">
    <location>
        <begin position="20"/>
        <end position="119"/>
    </location>
</feature>
<reference evidence="2 3" key="1">
    <citation type="journal article" date="2014" name="PLoS ONE">
        <title>Global Analysis of Gene Expression Profiles in Physic Nut (Jatropha curcas L.) Seedlings Exposed to Salt Stress.</title>
        <authorList>
            <person name="Zhang L."/>
            <person name="Zhang C."/>
            <person name="Wu P."/>
            <person name="Chen Y."/>
            <person name="Li M."/>
            <person name="Jiang H."/>
            <person name="Wu G."/>
        </authorList>
    </citation>
    <scope>NUCLEOTIDE SEQUENCE [LARGE SCALE GENOMIC DNA]</scope>
    <source>
        <strain evidence="3">cv. GZQX0401</strain>
        <tissue evidence="2">Young leaves</tissue>
    </source>
</reference>
<evidence type="ECO:0000256" key="1">
    <source>
        <dbReference type="SAM" id="SignalP"/>
    </source>
</evidence>
<proteinExistence type="predicted"/>
<keyword evidence="1" id="KW-0732">Signal</keyword>
<dbReference type="PANTHER" id="PTHR33731">
    <property type="entry name" value="PROTEIN, PUTATIVE-RELATED"/>
    <property type="match status" value="1"/>
</dbReference>
<evidence type="ECO:0000313" key="2">
    <source>
        <dbReference type="EMBL" id="KDP31206.1"/>
    </source>
</evidence>
<dbReference type="EMBL" id="KK914632">
    <property type="protein sequence ID" value="KDP31206.1"/>
    <property type="molecule type" value="Genomic_DNA"/>
</dbReference>
<dbReference type="Proteomes" id="UP000027138">
    <property type="component" value="Unassembled WGS sequence"/>
</dbReference>
<organism evidence="2 3">
    <name type="scientific">Jatropha curcas</name>
    <name type="common">Barbados nut</name>
    <dbReference type="NCBI Taxonomy" id="180498"/>
    <lineage>
        <taxon>Eukaryota</taxon>
        <taxon>Viridiplantae</taxon>
        <taxon>Streptophyta</taxon>
        <taxon>Embryophyta</taxon>
        <taxon>Tracheophyta</taxon>
        <taxon>Spermatophyta</taxon>
        <taxon>Magnoliopsida</taxon>
        <taxon>eudicotyledons</taxon>
        <taxon>Gunneridae</taxon>
        <taxon>Pentapetalae</taxon>
        <taxon>rosids</taxon>
        <taxon>fabids</taxon>
        <taxon>Malpighiales</taxon>
        <taxon>Euphorbiaceae</taxon>
        <taxon>Crotonoideae</taxon>
        <taxon>Jatropheae</taxon>
        <taxon>Jatropha</taxon>
    </lineage>
</organism>
<name>A0A067K4T9_JATCU</name>
<feature type="signal peptide" evidence="1">
    <location>
        <begin position="1"/>
        <end position="19"/>
    </location>
</feature>
<dbReference type="KEGG" id="jcu:105640492"/>
<dbReference type="InterPro" id="IPR024489">
    <property type="entry name" value="Organ_specific_prot"/>
</dbReference>
<keyword evidence="3" id="KW-1185">Reference proteome</keyword>
<dbReference type="PANTHER" id="PTHR33731:SF17">
    <property type="entry name" value="ORGAN-SPECIFIC PROTEIN P4-LIKE"/>
    <property type="match status" value="1"/>
</dbReference>
<accession>A0A067K4T9</accession>
<dbReference type="AlphaFoldDB" id="A0A067K4T9"/>